<protein>
    <recommendedName>
        <fullName evidence="4">VCBS repeat-containing protein</fullName>
    </recommendedName>
</protein>
<reference evidence="2 3" key="1">
    <citation type="submission" date="2024-03" db="EMBL/GenBank/DDBJ databases">
        <title>Community enrichment and isolation of bacterial strains for fucoidan degradation.</title>
        <authorList>
            <person name="Sichert A."/>
        </authorList>
    </citation>
    <scope>NUCLEOTIDE SEQUENCE [LARGE SCALE GENOMIC DNA]</scope>
    <source>
        <strain evidence="2 3">AS76</strain>
    </source>
</reference>
<keyword evidence="3" id="KW-1185">Reference proteome</keyword>
<organism evidence="2 3">
    <name type="scientific">Neptuniibacter pectenicola</name>
    <dbReference type="NCBI Taxonomy" id="1806669"/>
    <lineage>
        <taxon>Bacteria</taxon>
        <taxon>Pseudomonadati</taxon>
        <taxon>Pseudomonadota</taxon>
        <taxon>Gammaproteobacteria</taxon>
        <taxon>Oceanospirillales</taxon>
        <taxon>Oceanospirillaceae</taxon>
        <taxon>Neptuniibacter</taxon>
    </lineage>
</organism>
<sequence>MRISASDISFDTQSDKLTHTHVTEELTEGYVPSGSTFSKENLIAGTHTEHSKTDKVHDNSTEKPTYSDLRKKLAQDNTGKYSLDQLLNNVSKRSNTNLFELTPEDKLKIMLLKKIYESLTGKTFHVGILDLASSSSSSTQATPAIALANESGALAYGLDYRYEETIEQQERLQFQAQGQVRTADGNVIDLDLELNLSRSVSESQHFRIRMGAALKDPLVINFSGQAAELTSQQISFDIDMDGETELIHQLSEQSGYIALDRNGNEQIDDGSELFGAATGNGFDELAAYDDDGNGFIDENDAVWDNLRIWVQQDDGSSSLFTLAEKGVGALYLGYETTEWELTAGPNSNEIAGQVRATGLFLTEQGETGTLQQVDLVI</sequence>
<feature type="region of interest" description="Disordered" evidence="1">
    <location>
        <begin position="47"/>
        <end position="67"/>
    </location>
</feature>
<dbReference type="PANTHER" id="PTHR39431">
    <property type="entry name" value="FRPA/C-RELATED PROTEIN"/>
    <property type="match status" value="1"/>
</dbReference>
<proteinExistence type="predicted"/>
<dbReference type="EMBL" id="JBBMRA010000003">
    <property type="protein sequence ID" value="MEM5535746.1"/>
    <property type="molecule type" value="Genomic_DNA"/>
</dbReference>
<evidence type="ECO:0008006" key="4">
    <source>
        <dbReference type="Google" id="ProtNLM"/>
    </source>
</evidence>
<dbReference type="PANTHER" id="PTHR39431:SF1">
    <property type="entry name" value="FRPA_C-RELATED PROTEIN"/>
    <property type="match status" value="1"/>
</dbReference>
<accession>A0ABU9TPW3</accession>
<dbReference type="RefSeq" id="WP_342853910.1">
    <property type="nucleotide sequence ID" value="NZ_JBBMRA010000003.1"/>
</dbReference>
<evidence type="ECO:0000313" key="3">
    <source>
        <dbReference type="Proteomes" id="UP001449225"/>
    </source>
</evidence>
<feature type="compositionally biased region" description="Basic and acidic residues" evidence="1">
    <location>
        <begin position="47"/>
        <end position="61"/>
    </location>
</feature>
<evidence type="ECO:0000313" key="2">
    <source>
        <dbReference type="EMBL" id="MEM5535746.1"/>
    </source>
</evidence>
<dbReference type="Proteomes" id="UP001449225">
    <property type="component" value="Unassembled WGS sequence"/>
</dbReference>
<evidence type="ECO:0000256" key="1">
    <source>
        <dbReference type="SAM" id="MobiDB-lite"/>
    </source>
</evidence>
<gene>
    <name evidence="2" type="ORF">WNY58_04995</name>
</gene>
<name>A0ABU9TPW3_9GAMM</name>
<comment type="caution">
    <text evidence="2">The sequence shown here is derived from an EMBL/GenBank/DDBJ whole genome shotgun (WGS) entry which is preliminary data.</text>
</comment>